<dbReference type="AlphaFoldDB" id="A0A2M3ZST7"/>
<proteinExistence type="predicted"/>
<sequence length="76" mass="7935">MRRSLPCAATSMASFTICSTFSKSTGYRHRPIRTCSTVISSTGAPSRSSVSSPCSALSCCTRTTSSCRVATTKAST</sequence>
<name>A0A2M3ZST7_9DIPT</name>
<organism evidence="1">
    <name type="scientific">Anopheles braziliensis</name>
    <dbReference type="NCBI Taxonomy" id="58242"/>
    <lineage>
        <taxon>Eukaryota</taxon>
        <taxon>Metazoa</taxon>
        <taxon>Ecdysozoa</taxon>
        <taxon>Arthropoda</taxon>
        <taxon>Hexapoda</taxon>
        <taxon>Insecta</taxon>
        <taxon>Pterygota</taxon>
        <taxon>Neoptera</taxon>
        <taxon>Endopterygota</taxon>
        <taxon>Diptera</taxon>
        <taxon>Nematocera</taxon>
        <taxon>Culicoidea</taxon>
        <taxon>Culicidae</taxon>
        <taxon>Anophelinae</taxon>
        <taxon>Anopheles</taxon>
    </lineage>
</organism>
<accession>A0A2M3ZST7</accession>
<dbReference type="EMBL" id="GGFM01010875">
    <property type="protein sequence ID" value="MBW31626.1"/>
    <property type="molecule type" value="Transcribed_RNA"/>
</dbReference>
<evidence type="ECO:0000313" key="1">
    <source>
        <dbReference type="EMBL" id="MBW31626.1"/>
    </source>
</evidence>
<protein>
    <submittedName>
        <fullName evidence="1">Putative secreted peptide</fullName>
    </submittedName>
</protein>
<reference evidence="1" key="1">
    <citation type="submission" date="2018-01" db="EMBL/GenBank/DDBJ databases">
        <title>An insight into the sialome of Amazonian anophelines.</title>
        <authorList>
            <person name="Ribeiro J.M."/>
            <person name="Scarpassa V."/>
            <person name="Calvo E."/>
        </authorList>
    </citation>
    <scope>NUCLEOTIDE SEQUENCE</scope>
    <source>
        <tissue evidence="1">Salivary glands</tissue>
    </source>
</reference>